<keyword evidence="4" id="KW-1185">Reference proteome</keyword>
<protein>
    <recommendedName>
        <fullName evidence="5">PEP-CTERM sorting domain-containing protein</fullName>
    </recommendedName>
</protein>
<proteinExistence type="predicted"/>
<evidence type="ECO:0000256" key="1">
    <source>
        <dbReference type="SAM" id="Phobius"/>
    </source>
</evidence>
<dbReference type="RefSeq" id="WP_345341091.1">
    <property type="nucleotide sequence ID" value="NZ_BAABLI010000017.1"/>
</dbReference>
<evidence type="ECO:0000313" key="3">
    <source>
        <dbReference type="EMBL" id="MFD2096089.1"/>
    </source>
</evidence>
<sequence length="214" mass="23574">MKTFLLVFALIFSGTVAAAPIIPAQYNGIDDSGDSLFTLTDADAVLDDSNFEMVFRFGQFNTFDHAFGLYHYDYINESISSMLTIFDETVVVGDDSNVIWDLVTMTASSMFGSIDLSLADGLAFGLWFKSDGDYYYSQAKFNGGVDHFGLYWETNPFVDANLYVYAVDDGIDQTLDYMELAVNDVVPVAVPEPSVALLAGLGLLMVGAGRFRRR</sequence>
<evidence type="ECO:0008006" key="5">
    <source>
        <dbReference type="Google" id="ProtNLM"/>
    </source>
</evidence>
<organism evidence="3 4">
    <name type="scientific">Corallincola platygyrae</name>
    <dbReference type="NCBI Taxonomy" id="1193278"/>
    <lineage>
        <taxon>Bacteria</taxon>
        <taxon>Pseudomonadati</taxon>
        <taxon>Pseudomonadota</taxon>
        <taxon>Gammaproteobacteria</taxon>
        <taxon>Alteromonadales</taxon>
        <taxon>Psychromonadaceae</taxon>
        <taxon>Corallincola</taxon>
    </lineage>
</organism>
<feature type="chain" id="PRO_5045969080" description="PEP-CTERM sorting domain-containing protein" evidence="2">
    <location>
        <begin position="19"/>
        <end position="214"/>
    </location>
</feature>
<reference evidence="4" key="1">
    <citation type="journal article" date="2019" name="Int. J. Syst. Evol. Microbiol.">
        <title>The Global Catalogue of Microorganisms (GCM) 10K type strain sequencing project: providing services to taxonomists for standard genome sequencing and annotation.</title>
        <authorList>
            <consortium name="The Broad Institute Genomics Platform"/>
            <consortium name="The Broad Institute Genome Sequencing Center for Infectious Disease"/>
            <person name="Wu L."/>
            <person name="Ma J."/>
        </authorList>
    </citation>
    <scope>NUCLEOTIDE SEQUENCE [LARGE SCALE GENOMIC DNA]</scope>
    <source>
        <strain evidence="4">CGMCC 1.10992</strain>
    </source>
</reference>
<feature type="signal peptide" evidence="2">
    <location>
        <begin position="1"/>
        <end position="18"/>
    </location>
</feature>
<evidence type="ECO:0000313" key="4">
    <source>
        <dbReference type="Proteomes" id="UP001597380"/>
    </source>
</evidence>
<dbReference type="EMBL" id="JBHUHT010000011">
    <property type="protein sequence ID" value="MFD2096089.1"/>
    <property type="molecule type" value="Genomic_DNA"/>
</dbReference>
<dbReference type="Proteomes" id="UP001597380">
    <property type="component" value="Unassembled WGS sequence"/>
</dbReference>
<keyword evidence="1" id="KW-0472">Membrane</keyword>
<gene>
    <name evidence="3" type="ORF">ACFSJ3_08840</name>
</gene>
<feature type="transmembrane region" description="Helical" evidence="1">
    <location>
        <begin position="194"/>
        <end position="211"/>
    </location>
</feature>
<name>A0ABW4XML7_9GAMM</name>
<keyword evidence="1" id="KW-1133">Transmembrane helix</keyword>
<keyword evidence="1" id="KW-0812">Transmembrane</keyword>
<comment type="caution">
    <text evidence="3">The sequence shown here is derived from an EMBL/GenBank/DDBJ whole genome shotgun (WGS) entry which is preliminary data.</text>
</comment>
<accession>A0ABW4XML7</accession>
<evidence type="ECO:0000256" key="2">
    <source>
        <dbReference type="SAM" id="SignalP"/>
    </source>
</evidence>
<keyword evidence="2" id="KW-0732">Signal</keyword>